<organism evidence="1 2">
    <name type="scientific">Achromobacter phage vB_AxyP_19-32_Axy22</name>
    <dbReference type="NCBI Taxonomy" id="2591046"/>
    <lineage>
        <taxon>Viruses</taxon>
        <taxon>Duplodnaviria</taxon>
        <taxon>Heunggongvirae</taxon>
        <taxon>Uroviricota</taxon>
        <taxon>Caudoviricetes</taxon>
        <taxon>Schitoviridae</taxon>
        <taxon>Rothmandenesvirinae</taxon>
        <taxon>Pourcelvirus</taxon>
        <taxon>Pourcelvirus Axy11</taxon>
    </lineage>
</organism>
<evidence type="ECO:0000313" key="1">
    <source>
        <dbReference type="EMBL" id="QDH84657.1"/>
    </source>
</evidence>
<dbReference type="Proteomes" id="UP000315557">
    <property type="component" value="Segment"/>
</dbReference>
<protein>
    <submittedName>
        <fullName evidence="1">Uncharacterized protein</fullName>
    </submittedName>
</protein>
<evidence type="ECO:0000313" key="2">
    <source>
        <dbReference type="Proteomes" id="UP000315557"/>
    </source>
</evidence>
<dbReference type="EMBL" id="MK962639">
    <property type="protein sequence ID" value="QDH84657.1"/>
    <property type="molecule type" value="Genomic_DNA"/>
</dbReference>
<accession>A0A514CVY9</accession>
<gene>
    <name evidence="1" type="ORF">Axy22_018</name>
</gene>
<proteinExistence type="predicted"/>
<reference evidence="1 2" key="1">
    <citation type="submission" date="2019-05" db="EMBL/GenBank/DDBJ databases">
        <title>Complete genome sequence of sixteen phages from Abidjan, cote d'Ivoire, isolated on a single strain of Achromobacter xylosoxidans.</title>
        <authorList>
            <person name="Essoh C."/>
            <person name="Vernadet J.-P."/>
            <person name="Vergnaud G."/>
            <person name="Pourcel C."/>
        </authorList>
    </citation>
    <scope>NUCLEOTIDE SEQUENCE [LARGE SCALE GENOMIC DNA]</scope>
</reference>
<name>A0A514CVY9_9CAUD</name>
<sequence>MIPNSRTKDHINRYVEEVVKANGSWVYISRVKHSKNVQSFIVDQVKMILELMGLKIEVDPYAKCRMRIMA</sequence>